<sequence length="159" mass="17633">MSRTTTGQGSKSKITFERDLVTFMKDVRREEEYLCTGVMIAYMKMEQGAWLEMYLSDISSPDTRSCDYGNVIDAPPSVLLLDNFDSHASEAGQNIVAEETSAIVCLVPANSTSGSTTRTAKQKCRGVVMRTIRAWEDISAECVVKSFEMAIPKEPKVML</sequence>
<protein>
    <recommendedName>
        <fullName evidence="3">DDE-1 domain-containing protein</fullName>
    </recommendedName>
</protein>
<proteinExistence type="predicted"/>
<comment type="caution">
    <text evidence="1">The sequence shown here is derived from an EMBL/GenBank/DDBJ whole genome shotgun (WGS) entry which is preliminary data.</text>
</comment>
<accession>A0A225VKS6</accession>
<dbReference type="AlphaFoldDB" id="A0A225VKS6"/>
<evidence type="ECO:0008006" key="3">
    <source>
        <dbReference type="Google" id="ProtNLM"/>
    </source>
</evidence>
<organism evidence="1 2">
    <name type="scientific">Phytophthora megakarya</name>
    <dbReference type="NCBI Taxonomy" id="4795"/>
    <lineage>
        <taxon>Eukaryota</taxon>
        <taxon>Sar</taxon>
        <taxon>Stramenopiles</taxon>
        <taxon>Oomycota</taxon>
        <taxon>Peronosporomycetes</taxon>
        <taxon>Peronosporales</taxon>
        <taxon>Peronosporaceae</taxon>
        <taxon>Phytophthora</taxon>
    </lineage>
</organism>
<keyword evidence="2" id="KW-1185">Reference proteome</keyword>
<reference evidence="2" key="1">
    <citation type="submission" date="2017-03" db="EMBL/GenBank/DDBJ databases">
        <title>Phytopthora megakarya and P. palmivora, two closely related causual agents of cacao black pod achieved similar genome size and gene model numbers by different mechanisms.</title>
        <authorList>
            <person name="Ali S."/>
            <person name="Shao J."/>
            <person name="Larry D.J."/>
            <person name="Kronmiller B."/>
            <person name="Shen D."/>
            <person name="Strem M.D."/>
            <person name="Melnick R.L."/>
            <person name="Guiltinan M.J."/>
            <person name="Tyler B.M."/>
            <person name="Meinhardt L.W."/>
            <person name="Bailey B.A."/>
        </authorList>
    </citation>
    <scope>NUCLEOTIDE SEQUENCE [LARGE SCALE GENOMIC DNA]</scope>
    <source>
        <strain evidence="2">zdho120</strain>
    </source>
</reference>
<dbReference type="OrthoDB" id="127176at2759"/>
<name>A0A225VKS6_9STRA</name>
<dbReference type="EMBL" id="NBNE01004414">
    <property type="protein sequence ID" value="OWZ05468.1"/>
    <property type="molecule type" value="Genomic_DNA"/>
</dbReference>
<evidence type="ECO:0000313" key="2">
    <source>
        <dbReference type="Proteomes" id="UP000198211"/>
    </source>
</evidence>
<evidence type="ECO:0000313" key="1">
    <source>
        <dbReference type="EMBL" id="OWZ05468.1"/>
    </source>
</evidence>
<gene>
    <name evidence="1" type="ORF">PHMEG_00022441</name>
</gene>
<dbReference type="Proteomes" id="UP000198211">
    <property type="component" value="Unassembled WGS sequence"/>
</dbReference>